<dbReference type="InterPro" id="IPR029044">
    <property type="entry name" value="Nucleotide-diphossugar_trans"/>
</dbReference>
<proteinExistence type="predicted"/>
<dbReference type="Gene3D" id="3.90.550.20">
    <property type="match status" value="1"/>
</dbReference>
<dbReference type="Pfam" id="PF04488">
    <property type="entry name" value="Gly_transf_sug"/>
    <property type="match status" value="1"/>
</dbReference>
<sequence length="238" mass="26420">MPVSQIFISDAENQELSPFLRHATSTVQAAFSDEEHTIYNKESLRQFIADNYDLDVLWAYDSLRPYSYKADLGRFCLLNKLGGWYFDIAVRAVNPVGIGDRIEFLAFRDIQRFSYTSWACATTVLYSKPDNTALVTAIEMIVNNCHEQYYGITPLCPTGPTLLGAALAANGGNANHIFGDYLELTPTHEQKNRAFVLPDGTIMAWSKPSGGGDLTGVGAKGVNNYNELWHSRSVYATV</sequence>
<dbReference type="SUPFAM" id="SSF53448">
    <property type="entry name" value="Nucleotide-diphospho-sugar transferases"/>
    <property type="match status" value="1"/>
</dbReference>
<dbReference type="InterPro" id="IPR007577">
    <property type="entry name" value="GlycoTrfase_DXD_sugar-bd_CS"/>
</dbReference>
<dbReference type="PANTHER" id="PTHR32385:SF15">
    <property type="entry name" value="INOSITOL PHOSPHOCERAMIDE MANNOSYLTRANSFERASE 1"/>
    <property type="match status" value="1"/>
</dbReference>
<keyword evidence="1" id="KW-0808">Transferase</keyword>
<dbReference type="GO" id="GO:0000030">
    <property type="term" value="F:mannosyltransferase activity"/>
    <property type="evidence" value="ECO:0007669"/>
    <property type="project" value="TreeGrafter"/>
</dbReference>
<name>A0A6J5NCG7_9CAUD</name>
<gene>
    <name evidence="2" type="ORF">UFOVP649_22</name>
</gene>
<dbReference type="GO" id="GO:0016020">
    <property type="term" value="C:membrane"/>
    <property type="evidence" value="ECO:0007669"/>
    <property type="project" value="GOC"/>
</dbReference>
<accession>A0A6J5NCG7</accession>
<evidence type="ECO:0000256" key="1">
    <source>
        <dbReference type="ARBA" id="ARBA00022679"/>
    </source>
</evidence>
<dbReference type="GO" id="GO:0051999">
    <property type="term" value="P:mannosyl-inositol phosphorylceramide biosynthetic process"/>
    <property type="evidence" value="ECO:0007669"/>
    <property type="project" value="TreeGrafter"/>
</dbReference>
<dbReference type="InterPro" id="IPR051706">
    <property type="entry name" value="Glycosyltransferase_domain"/>
</dbReference>
<dbReference type="EMBL" id="LR796624">
    <property type="protein sequence ID" value="CAB4154688.1"/>
    <property type="molecule type" value="Genomic_DNA"/>
</dbReference>
<dbReference type="PANTHER" id="PTHR32385">
    <property type="entry name" value="MANNOSYL PHOSPHORYLINOSITOL CERAMIDE SYNTHASE"/>
    <property type="match status" value="1"/>
</dbReference>
<reference evidence="2" key="1">
    <citation type="submission" date="2020-04" db="EMBL/GenBank/DDBJ databases">
        <authorList>
            <person name="Chiriac C."/>
            <person name="Salcher M."/>
            <person name="Ghai R."/>
            <person name="Kavagutti S V."/>
        </authorList>
    </citation>
    <scope>NUCLEOTIDE SEQUENCE</scope>
</reference>
<organism evidence="2">
    <name type="scientific">uncultured Caudovirales phage</name>
    <dbReference type="NCBI Taxonomy" id="2100421"/>
    <lineage>
        <taxon>Viruses</taxon>
        <taxon>Duplodnaviria</taxon>
        <taxon>Heunggongvirae</taxon>
        <taxon>Uroviricota</taxon>
        <taxon>Caudoviricetes</taxon>
        <taxon>Peduoviridae</taxon>
        <taxon>Maltschvirus</taxon>
        <taxon>Maltschvirus maltsch</taxon>
    </lineage>
</organism>
<evidence type="ECO:0000313" key="2">
    <source>
        <dbReference type="EMBL" id="CAB4154688.1"/>
    </source>
</evidence>
<protein>
    <submittedName>
        <fullName evidence="2">Uncharacterized protein</fullName>
    </submittedName>
</protein>